<keyword evidence="7" id="KW-0812">Transmembrane</keyword>
<proteinExistence type="predicted"/>
<evidence type="ECO:0000313" key="8">
    <source>
        <dbReference type="EMBL" id="RCS57501.1"/>
    </source>
</evidence>
<reference evidence="8 9" key="1">
    <citation type="journal article" date="2018" name="Int. J. Syst. Evol. Microbiol.">
        <title>Parvibium lacunae gen. nov., sp. nov., a new member of the family Alcaligenaceae isolated from a freshwater pond.</title>
        <authorList>
            <person name="Chen W.M."/>
            <person name="Xie P.B."/>
            <person name="Hsu M.Y."/>
            <person name="Sheu S.Y."/>
        </authorList>
    </citation>
    <scope>NUCLEOTIDE SEQUENCE [LARGE SCALE GENOMIC DNA]</scope>
    <source>
        <strain evidence="8 9">KMB9</strain>
    </source>
</reference>
<feature type="transmembrane region" description="Helical" evidence="7">
    <location>
        <begin position="57"/>
        <end position="76"/>
    </location>
</feature>
<gene>
    <name evidence="8" type="ORF">DU000_08615</name>
</gene>
<dbReference type="EMBL" id="QPGB01000003">
    <property type="protein sequence ID" value="RCS57501.1"/>
    <property type="molecule type" value="Genomic_DNA"/>
</dbReference>
<evidence type="ECO:0008006" key="10">
    <source>
        <dbReference type="Google" id="ProtNLM"/>
    </source>
</evidence>
<evidence type="ECO:0000256" key="2">
    <source>
        <dbReference type="ARBA" id="ARBA00022475"/>
    </source>
</evidence>
<dbReference type="GO" id="GO:0009247">
    <property type="term" value="P:glycolipid biosynthetic process"/>
    <property type="evidence" value="ECO:0007669"/>
    <property type="project" value="UniProtKB-ARBA"/>
</dbReference>
<keyword evidence="6" id="KW-0012">Acyltransferase</keyword>
<evidence type="ECO:0000256" key="6">
    <source>
        <dbReference type="ARBA" id="ARBA00023315"/>
    </source>
</evidence>
<evidence type="ECO:0000256" key="7">
    <source>
        <dbReference type="SAM" id="Phobius"/>
    </source>
</evidence>
<sequence>MLRNADSFASLARPPLGVGFIMLQQRPPTRTRPAHWRQSRERGSKYALLGLQYAMRYLGRPVLVLLLYPVGLYFFVTGQQARQASYDYLQRVNAVQPTERKTQVNWRLVLRHFYAFSWSVLDRLDAWSGNLTHADIEVVNPDVLQELIAQPQGALLLGAHIGNADVSRALYQTAASPYWLTRQDRSHTINALMHTEHAQQINQFITKLTAKFRENVFELTTIGPDTAIHWREKIEQGEWLFMLADRTPSEASPHFLQIDFLGTPARWPTGPFILAHVLECPVYSFFCIRTRDWSWRAKYRVYIERFSEKIELPRKQREQVLAGHLQRFVTIVEKHCLTTPLQWFNFFPFWK</sequence>
<dbReference type="GO" id="GO:0005886">
    <property type="term" value="C:plasma membrane"/>
    <property type="evidence" value="ECO:0007669"/>
    <property type="project" value="UniProtKB-SubCell"/>
</dbReference>
<dbReference type="InterPro" id="IPR014548">
    <property type="entry name" value="Ac_Trasf"/>
</dbReference>
<evidence type="ECO:0000313" key="9">
    <source>
        <dbReference type="Proteomes" id="UP000252357"/>
    </source>
</evidence>
<comment type="caution">
    <text evidence="8">The sequence shown here is derived from an EMBL/GenBank/DDBJ whole genome shotgun (WGS) entry which is preliminary data.</text>
</comment>
<evidence type="ECO:0000256" key="1">
    <source>
        <dbReference type="ARBA" id="ARBA00004533"/>
    </source>
</evidence>
<dbReference type="PANTHER" id="PTHR30606">
    <property type="entry name" value="LIPID A BIOSYNTHESIS LAUROYL ACYLTRANSFERASE"/>
    <property type="match status" value="1"/>
</dbReference>
<accession>A0A368L223</accession>
<dbReference type="InterPro" id="IPR004960">
    <property type="entry name" value="LipA_acyltrans"/>
</dbReference>
<dbReference type="PANTHER" id="PTHR30606:SF9">
    <property type="entry name" value="LIPID A BIOSYNTHESIS LAUROYLTRANSFERASE"/>
    <property type="match status" value="1"/>
</dbReference>
<keyword evidence="4" id="KW-0808">Transferase</keyword>
<keyword evidence="7" id="KW-1133">Transmembrane helix</keyword>
<organism evidence="8 9">
    <name type="scientific">Parvibium lacunae</name>
    <dbReference type="NCBI Taxonomy" id="1888893"/>
    <lineage>
        <taxon>Bacteria</taxon>
        <taxon>Pseudomonadati</taxon>
        <taxon>Pseudomonadota</taxon>
        <taxon>Betaproteobacteria</taxon>
        <taxon>Burkholderiales</taxon>
        <taxon>Alcaligenaceae</taxon>
        <taxon>Parvibium</taxon>
    </lineage>
</organism>
<name>A0A368L223_9BURK</name>
<evidence type="ECO:0000256" key="4">
    <source>
        <dbReference type="ARBA" id="ARBA00022679"/>
    </source>
</evidence>
<dbReference type="CDD" id="cd07984">
    <property type="entry name" value="LPLAT_LABLAT-like"/>
    <property type="match status" value="1"/>
</dbReference>
<keyword evidence="3" id="KW-0997">Cell inner membrane</keyword>
<dbReference type="AlphaFoldDB" id="A0A368L223"/>
<dbReference type="GO" id="GO:0016746">
    <property type="term" value="F:acyltransferase activity"/>
    <property type="evidence" value="ECO:0007669"/>
    <property type="project" value="UniProtKB-KW"/>
</dbReference>
<dbReference type="PIRSF" id="PIRSF028561">
    <property type="entry name" value="Ac_Trasf"/>
    <property type="match status" value="1"/>
</dbReference>
<evidence type="ECO:0000256" key="3">
    <source>
        <dbReference type="ARBA" id="ARBA00022519"/>
    </source>
</evidence>
<dbReference type="Pfam" id="PF03279">
    <property type="entry name" value="Lip_A_acyltrans"/>
    <property type="match status" value="1"/>
</dbReference>
<keyword evidence="5 7" id="KW-0472">Membrane</keyword>
<keyword evidence="2" id="KW-1003">Cell membrane</keyword>
<dbReference type="Proteomes" id="UP000252357">
    <property type="component" value="Unassembled WGS sequence"/>
</dbReference>
<evidence type="ECO:0000256" key="5">
    <source>
        <dbReference type="ARBA" id="ARBA00023136"/>
    </source>
</evidence>
<keyword evidence="9" id="KW-1185">Reference proteome</keyword>
<protein>
    <recommendedName>
        <fullName evidence="10">Lipid A biosynthesis acyltransferase</fullName>
    </recommendedName>
</protein>
<comment type="subcellular location">
    <subcellularLocation>
        <location evidence="1">Cell inner membrane</location>
    </subcellularLocation>
</comment>